<dbReference type="Pfam" id="PF02899">
    <property type="entry name" value="Phage_int_SAM_1"/>
    <property type="match status" value="1"/>
</dbReference>
<reference evidence="13 14" key="1">
    <citation type="journal article" date="2009" name="Stand. Genomic Sci.">
        <title>Complete genome sequence of Beutenbergia cavernae type strain (HKI 0122).</title>
        <authorList>
            <person name="Land M."/>
            <person name="Pukall R."/>
            <person name="Abt B."/>
            <person name="Goker M."/>
            <person name="Rohde M."/>
            <person name="Glavina Del Rio T."/>
            <person name="Tice H."/>
            <person name="Copeland A."/>
            <person name="Cheng J.F."/>
            <person name="Lucas S."/>
            <person name="Chen F."/>
            <person name="Nolan M."/>
            <person name="Bruce D."/>
            <person name="Goodwin L."/>
            <person name="Pitluck S."/>
            <person name="Ivanova N."/>
            <person name="Mavromatis K."/>
            <person name="Ovchinnikova G."/>
            <person name="Pati A."/>
            <person name="Chen A."/>
            <person name="Palaniappan K."/>
            <person name="Hauser L."/>
            <person name="Chang Y.J."/>
            <person name="Jefferies C.C."/>
            <person name="Saunders E."/>
            <person name="Brettin T."/>
            <person name="Detter J.C."/>
            <person name="Han C."/>
            <person name="Chain P."/>
            <person name="Bristow J."/>
            <person name="Eisen J.A."/>
            <person name="Markowitz V."/>
            <person name="Hugenholtz P."/>
            <person name="Kyrpides N.C."/>
            <person name="Klenk H.P."/>
            <person name="Lapidus A."/>
        </authorList>
    </citation>
    <scope>NUCLEOTIDE SEQUENCE [LARGE SCALE GENOMIC DNA]</scope>
    <source>
        <strain evidence="14">ATCC BAA-8 / DSM 12333 / NBRC 16432</strain>
    </source>
</reference>
<dbReference type="InterPro" id="IPR023009">
    <property type="entry name" value="Tyrosine_recombinase_XerC/XerD"/>
</dbReference>
<keyword evidence="5 9" id="KW-0229">DNA integration</keyword>
<evidence type="ECO:0000259" key="12">
    <source>
        <dbReference type="PROSITE" id="PS51900"/>
    </source>
</evidence>
<organism evidence="13 14">
    <name type="scientific">Beutenbergia cavernae (strain ATCC BAA-8 / DSM 12333 / CCUG 43141 / JCM 11478 / NBRC 16432 / NCIMB 13614 / HKI 0122)</name>
    <dbReference type="NCBI Taxonomy" id="471853"/>
    <lineage>
        <taxon>Bacteria</taxon>
        <taxon>Bacillati</taxon>
        <taxon>Actinomycetota</taxon>
        <taxon>Actinomycetes</taxon>
        <taxon>Micrococcales</taxon>
        <taxon>Beutenbergiaceae</taxon>
        <taxon>Beutenbergia</taxon>
    </lineage>
</organism>
<dbReference type="HAMAP" id="MF_01808">
    <property type="entry name" value="Recomb_XerC_XerD"/>
    <property type="match status" value="1"/>
</dbReference>
<feature type="active site" evidence="9">
    <location>
        <position position="257"/>
    </location>
</feature>
<proteinExistence type="inferred from homology"/>
<dbReference type="InterPro" id="IPR002104">
    <property type="entry name" value="Integrase_catalytic"/>
</dbReference>
<dbReference type="GO" id="GO:0005737">
    <property type="term" value="C:cytoplasm"/>
    <property type="evidence" value="ECO:0007669"/>
    <property type="project" value="UniProtKB-SubCell"/>
</dbReference>
<keyword evidence="7 9" id="KW-0233">DNA recombination</keyword>
<comment type="function">
    <text evidence="9">Site-specific tyrosine recombinase, which acts by catalyzing the cutting and rejoining of the recombining DNA molecules. The XerC-XerD complex is essential to convert dimers of the bacterial chromosome into monomers to permit their segregation at cell division. It also contributes to the segregational stability of plasmids.</text>
</comment>
<dbReference type="eggNOG" id="COG4974">
    <property type="taxonomic scope" value="Bacteria"/>
</dbReference>
<dbReference type="CDD" id="cd00798">
    <property type="entry name" value="INT_XerDC_C"/>
    <property type="match status" value="1"/>
</dbReference>
<dbReference type="HOGENOM" id="CLU_027562_9_0_11"/>
<feature type="active site" description="O-(3'-phospho-DNA)-tyrosine intermediate" evidence="9">
    <location>
        <position position="361"/>
    </location>
</feature>
<evidence type="ECO:0000256" key="4">
    <source>
        <dbReference type="ARBA" id="ARBA00022829"/>
    </source>
</evidence>
<dbReference type="GO" id="GO:0007059">
    <property type="term" value="P:chromosome segregation"/>
    <property type="evidence" value="ECO:0007669"/>
    <property type="project" value="UniProtKB-UniRule"/>
</dbReference>
<dbReference type="SUPFAM" id="SSF47823">
    <property type="entry name" value="lambda integrase-like, N-terminal domain"/>
    <property type="match status" value="1"/>
</dbReference>
<comment type="subcellular location">
    <subcellularLocation>
        <location evidence="1 9">Cytoplasm</location>
    </subcellularLocation>
</comment>
<feature type="domain" description="Core-binding (CB)" evidence="12">
    <location>
        <begin position="69"/>
        <end position="159"/>
    </location>
</feature>
<evidence type="ECO:0000256" key="1">
    <source>
        <dbReference type="ARBA" id="ARBA00004496"/>
    </source>
</evidence>
<evidence type="ECO:0000256" key="10">
    <source>
        <dbReference type="SAM" id="MobiDB-lite"/>
    </source>
</evidence>
<dbReference type="InterPro" id="IPR004107">
    <property type="entry name" value="Integrase_SAM-like_N"/>
</dbReference>
<evidence type="ECO:0000313" key="13">
    <source>
        <dbReference type="EMBL" id="ACQ80759.1"/>
    </source>
</evidence>
<dbReference type="PANTHER" id="PTHR30349:SF77">
    <property type="entry name" value="TYROSINE RECOMBINASE XERC"/>
    <property type="match status" value="1"/>
</dbReference>
<dbReference type="PANTHER" id="PTHR30349">
    <property type="entry name" value="PHAGE INTEGRASE-RELATED"/>
    <property type="match status" value="1"/>
</dbReference>
<dbReference type="STRING" id="471853.Bcav_2509"/>
<dbReference type="GO" id="GO:0009037">
    <property type="term" value="F:tyrosine-based site-specific recombinase activity"/>
    <property type="evidence" value="ECO:0007669"/>
    <property type="project" value="UniProtKB-UniRule"/>
</dbReference>
<dbReference type="Gene3D" id="1.10.443.10">
    <property type="entry name" value="Intergrase catalytic core"/>
    <property type="match status" value="1"/>
</dbReference>
<feature type="active site" evidence="9">
    <location>
        <position position="326"/>
    </location>
</feature>
<name>C5BWU3_BEUC1</name>
<dbReference type="OrthoDB" id="9801717at2"/>
<keyword evidence="8 9" id="KW-0131">Cell cycle</keyword>
<evidence type="ECO:0000256" key="5">
    <source>
        <dbReference type="ARBA" id="ARBA00022908"/>
    </source>
</evidence>
<keyword evidence="3 9" id="KW-0132">Cell division</keyword>
<dbReference type="PROSITE" id="PS51898">
    <property type="entry name" value="TYR_RECOMBINASE"/>
    <property type="match status" value="1"/>
</dbReference>
<dbReference type="InterPro" id="IPR013762">
    <property type="entry name" value="Integrase-like_cat_sf"/>
</dbReference>
<dbReference type="GO" id="GO:0006313">
    <property type="term" value="P:DNA transposition"/>
    <property type="evidence" value="ECO:0007669"/>
    <property type="project" value="UniProtKB-UniRule"/>
</dbReference>
<protein>
    <recommendedName>
        <fullName evidence="9">Tyrosine recombinase XerC</fullName>
    </recommendedName>
</protein>
<accession>C5BWU3</accession>
<dbReference type="InterPro" id="IPR044068">
    <property type="entry name" value="CB"/>
</dbReference>
<dbReference type="Pfam" id="PF00589">
    <property type="entry name" value="Phage_integrase"/>
    <property type="match status" value="1"/>
</dbReference>
<comment type="subunit">
    <text evidence="9">Forms a cyclic heterotetrameric complex composed of two molecules of XerC and two molecules of XerD.</text>
</comment>
<sequence length="380" mass="40618">MLSELCANVAHNSYIPVRLKEGAWHRHVGFASEWRRGTRAAAGHGGSVAADHPRDSAAPRASHHPPSRPGDAALVERYALHLEAQRGLSAHTVRAYTSDVADLLAELPPTGDEPNGADLTRLDLVALRRWLARQARAGLARSTLARRSASARTFTAWAHRAGLLAEDVGARLRSPRADVVVPVVLTEADAATVLDGVRADDGGVGADDDEGERSALALRDSAMLELLYGAALRVSELAGLDTGDVDLRERLVRVLGKGAKERVVPFGLPAARAIEAWISVRPELAGPRSGRALFLGARGGRIDPRVVRDVVHRATARAGVRDLAPHGLRHSAATHLLAGGSDLRSVQEILGHASLATTQRYTHVTPERLRAAFRQAHPRA</sequence>
<evidence type="ECO:0000313" key="14">
    <source>
        <dbReference type="Proteomes" id="UP000007962"/>
    </source>
</evidence>
<evidence type="ECO:0000259" key="11">
    <source>
        <dbReference type="PROSITE" id="PS51898"/>
    </source>
</evidence>
<comment type="similarity">
    <text evidence="9">Belongs to the 'phage' integrase family. XerC subfamily.</text>
</comment>
<dbReference type="RefSeq" id="WP_015882999.1">
    <property type="nucleotide sequence ID" value="NC_012669.1"/>
</dbReference>
<dbReference type="Gene3D" id="1.10.150.130">
    <property type="match status" value="1"/>
</dbReference>
<dbReference type="InterPro" id="IPR010998">
    <property type="entry name" value="Integrase_recombinase_N"/>
</dbReference>
<evidence type="ECO:0000256" key="3">
    <source>
        <dbReference type="ARBA" id="ARBA00022618"/>
    </source>
</evidence>
<dbReference type="Proteomes" id="UP000007962">
    <property type="component" value="Chromosome"/>
</dbReference>
<gene>
    <name evidence="9" type="primary">xerC</name>
    <name evidence="13" type="ordered locus">Bcav_2509</name>
</gene>
<dbReference type="InterPro" id="IPR050090">
    <property type="entry name" value="Tyrosine_recombinase_XerCD"/>
</dbReference>
<dbReference type="EMBL" id="CP001618">
    <property type="protein sequence ID" value="ACQ80759.1"/>
    <property type="molecule type" value="Genomic_DNA"/>
</dbReference>
<evidence type="ECO:0000256" key="7">
    <source>
        <dbReference type="ARBA" id="ARBA00023172"/>
    </source>
</evidence>
<feature type="region of interest" description="Disordered" evidence="10">
    <location>
        <begin position="41"/>
        <end position="70"/>
    </location>
</feature>
<keyword evidence="14" id="KW-1185">Reference proteome</keyword>
<feature type="domain" description="Tyr recombinase" evidence="11">
    <location>
        <begin position="180"/>
        <end position="374"/>
    </location>
</feature>
<feature type="active site" evidence="9">
    <location>
        <position position="233"/>
    </location>
</feature>
<dbReference type="KEGG" id="bcv:Bcav_2509"/>
<dbReference type="SUPFAM" id="SSF56349">
    <property type="entry name" value="DNA breaking-rejoining enzymes"/>
    <property type="match status" value="1"/>
</dbReference>
<evidence type="ECO:0000256" key="2">
    <source>
        <dbReference type="ARBA" id="ARBA00022490"/>
    </source>
</evidence>
<dbReference type="InterPro" id="IPR011010">
    <property type="entry name" value="DNA_brk_join_enz"/>
</dbReference>
<evidence type="ECO:0000256" key="8">
    <source>
        <dbReference type="ARBA" id="ARBA00023306"/>
    </source>
</evidence>
<feature type="active site" evidence="9">
    <location>
        <position position="329"/>
    </location>
</feature>
<dbReference type="GO" id="GO:0003677">
    <property type="term" value="F:DNA binding"/>
    <property type="evidence" value="ECO:0007669"/>
    <property type="project" value="UniProtKB-UniRule"/>
</dbReference>
<keyword evidence="4 9" id="KW-0159">Chromosome partition</keyword>
<keyword evidence="2 9" id="KW-0963">Cytoplasm</keyword>
<dbReference type="GO" id="GO:0051301">
    <property type="term" value="P:cell division"/>
    <property type="evidence" value="ECO:0007669"/>
    <property type="project" value="UniProtKB-KW"/>
</dbReference>
<dbReference type="PROSITE" id="PS51900">
    <property type="entry name" value="CB"/>
    <property type="match status" value="1"/>
</dbReference>
<keyword evidence="6 9" id="KW-0238">DNA-binding</keyword>
<evidence type="ECO:0000256" key="6">
    <source>
        <dbReference type="ARBA" id="ARBA00023125"/>
    </source>
</evidence>
<dbReference type="AlphaFoldDB" id="C5BWU3"/>
<evidence type="ECO:0000256" key="9">
    <source>
        <dbReference type="HAMAP-Rule" id="MF_01808"/>
    </source>
</evidence>
<feature type="active site" evidence="9">
    <location>
        <position position="352"/>
    </location>
</feature>